<accession>A0ABD7VSF2</accession>
<dbReference type="InterPro" id="IPR036597">
    <property type="entry name" value="Fido-like_dom_sf"/>
</dbReference>
<protein>
    <recommendedName>
        <fullName evidence="2">Fido domain-containing protein</fullName>
    </recommendedName>
</protein>
<name>A0ABD7VSF2_BIFBR</name>
<evidence type="ECO:0000313" key="3">
    <source>
        <dbReference type="EMBL" id="VWQ21121.1"/>
    </source>
</evidence>
<evidence type="ECO:0000259" key="2">
    <source>
        <dbReference type="PROSITE" id="PS51459"/>
    </source>
</evidence>
<dbReference type="PROSITE" id="PS51459">
    <property type="entry name" value="FIDO"/>
    <property type="match status" value="1"/>
</dbReference>
<comment type="caution">
    <text evidence="3">The sequence shown here is derived from an EMBL/GenBank/DDBJ whole genome shotgun (WGS) entry which is preliminary data.</text>
</comment>
<dbReference type="InterPro" id="IPR003812">
    <property type="entry name" value="Fido"/>
</dbReference>
<dbReference type="AlphaFoldDB" id="A0ABD7VSF2"/>
<dbReference type="EMBL" id="CABWKB010000015">
    <property type="protein sequence ID" value="VWQ21121.1"/>
    <property type="molecule type" value="Genomic_DNA"/>
</dbReference>
<gene>
    <name evidence="3" type="ORF">BIFLH24_01332</name>
</gene>
<reference evidence="3 4" key="1">
    <citation type="submission" date="2019-10" db="EMBL/GenBank/DDBJ databases">
        <authorList>
            <consortium name="Melissa Lawson"/>
            <person name="O'neill I."/>
        </authorList>
    </citation>
    <scope>NUCLEOTIDE SEQUENCE [LARGE SCALE GENOMIC DNA]</scope>
    <source>
        <strain evidence="3">LH_24</strain>
    </source>
</reference>
<organism evidence="3 4">
    <name type="scientific">Bifidobacterium breve</name>
    <dbReference type="NCBI Taxonomy" id="1685"/>
    <lineage>
        <taxon>Bacteria</taxon>
        <taxon>Bacillati</taxon>
        <taxon>Actinomycetota</taxon>
        <taxon>Actinomycetes</taxon>
        <taxon>Bifidobacteriales</taxon>
        <taxon>Bifidobacteriaceae</taxon>
        <taxon>Bifidobacterium</taxon>
    </lineage>
</organism>
<evidence type="ECO:0000256" key="1">
    <source>
        <dbReference type="SAM" id="MobiDB-lite"/>
    </source>
</evidence>
<dbReference type="Gene3D" id="1.10.3290.10">
    <property type="entry name" value="Fido-like domain"/>
    <property type="match status" value="1"/>
</dbReference>
<proteinExistence type="predicted"/>
<feature type="domain" description="Fido" evidence="2">
    <location>
        <begin position="81"/>
        <end position="212"/>
    </location>
</feature>
<dbReference type="Proteomes" id="UP000494173">
    <property type="component" value="Unassembled WGS sequence"/>
</dbReference>
<dbReference type="SUPFAM" id="SSF140931">
    <property type="entry name" value="Fic-like"/>
    <property type="match status" value="1"/>
</dbReference>
<evidence type="ECO:0000313" key="4">
    <source>
        <dbReference type="Proteomes" id="UP000494173"/>
    </source>
</evidence>
<sequence>MEPVRSDTTTDRRTAVELAKRLLVDSIWRTAKIEVDGVTFPDTQEIFDGRAPEGMSVDDIVTVNNIKRAWRFLLENIDYPVDWQYIREYNRIIGEGLVRDAGRLREYGVRIGGTGWGPEIPTVESSQERVRGILEESEGEDTAMLLFGAVTRRQWFSDGNKRTALMVANHQLIHDGIGVFSIPPEDKTQFVSMLLRYYETGDYSRLSDWLSQNAVGHVPGGLTLAQSSGVVEKTNDAVNGMGIVPGVPLDGLDGGSGLLRRRVRTGERRRRARRVAGMGGRTVRRRRPTLRWRQGIRGPLLEGSENRSGHVGGTPIR</sequence>
<feature type="region of interest" description="Disordered" evidence="1">
    <location>
        <begin position="296"/>
        <end position="317"/>
    </location>
</feature>